<dbReference type="InterPro" id="IPR018962">
    <property type="entry name" value="DUF1995"/>
</dbReference>
<organism evidence="2 3">
    <name type="scientific">Tanacetum coccineum</name>
    <dbReference type="NCBI Taxonomy" id="301880"/>
    <lineage>
        <taxon>Eukaryota</taxon>
        <taxon>Viridiplantae</taxon>
        <taxon>Streptophyta</taxon>
        <taxon>Embryophyta</taxon>
        <taxon>Tracheophyta</taxon>
        <taxon>Spermatophyta</taxon>
        <taxon>Magnoliopsida</taxon>
        <taxon>eudicotyledons</taxon>
        <taxon>Gunneridae</taxon>
        <taxon>Pentapetalae</taxon>
        <taxon>asterids</taxon>
        <taxon>campanulids</taxon>
        <taxon>Asterales</taxon>
        <taxon>Asteraceae</taxon>
        <taxon>Asteroideae</taxon>
        <taxon>Anthemideae</taxon>
        <taxon>Anthemidinae</taxon>
        <taxon>Tanacetum</taxon>
    </lineage>
</organism>
<dbReference type="PANTHER" id="PTHR36365">
    <property type="entry name" value="OS05G0500400 PROTEIN"/>
    <property type="match status" value="1"/>
</dbReference>
<dbReference type="PANTHER" id="PTHR36365:SF1">
    <property type="entry name" value="OS05G0500400 PROTEIN"/>
    <property type="match status" value="1"/>
</dbReference>
<feature type="domain" description="DUF1995" evidence="1">
    <location>
        <begin position="40"/>
        <end position="273"/>
    </location>
</feature>
<proteinExistence type="predicted"/>
<protein>
    <recommendedName>
        <fullName evidence="1">DUF1995 domain-containing protein</fullName>
    </recommendedName>
</protein>
<evidence type="ECO:0000259" key="1">
    <source>
        <dbReference type="Pfam" id="PF09353"/>
    </source>
</evidence>
<name>A0ABQ5AGP1_9ASTR</name>
<dbReference type="EMBL" id="BQNB010012273">
    <property type="protein sequence ID" value="GJT01466.1"/>
    <property type="molecule type" value="Genomic_DNA"/>
</dbReference>
<accession>A0ABQ5AGP1</accession>
<evidence type="ECO:0000313" key="2">
    <source>
        <dbReference type="EMBL" id="GJT01466.1"/>
    </source>
</evidence>
<evidence type="ECO:0000313" key="3">
    <source>
        <dbReference type="Proteomes" id="UP001151760"/>
    </source>
</evidence>
<comment type="caution">
    <text evidence="2">The sequence shown here is derived from an EMBL/GenBank/DDBJ whole genome shotgun (WGS) entry which is preliminary data.</text>
</comment>
<keyword evidence="3" id="KW-1185">Reference proteome</keyword>
<reference evidence="2" key="1">
    <citation type="journal article" date="2022" name="Int. J. Mol. Sci.">
        <title>Draft Genome of Tanacetum Coccineum: Genomic Comparison of Closely Related Tanacetum-Family Plants.</title>
        <authorList>
            <person name="Yamashiro T."/>
            <person name="Shiraishi A."/>
            <person name="Nakayama K."/>
            <person name="Satake H."/>
        </authorList>
    </citation>
    <scope>NUCLEOTIDE SEQUENCE</scope>
</reference>
<dbReference type="Proteomes" id="UP001151760">
    <property type="component" value="Unassembled WGS sequence"/>
</dbReference>
<sequence>MTSLIPNIPLKPNPNKPQFISNIKLSKPIIKCSTNLSLPPKSKQEAINQAKTCISTTLEKPINNLKLTGKLKKLKQPRFRVEIPVIDDSPESLSELAQQLFDEMPIKKKGSKGDKVKVLIVWPNEKVVLGSGLVEHVGISELVNMGDGVRRVLSGCDFVVFLSPEVAQVGVMESVSESVYPKPVLMFNPRWGYDEEEESMGEFKEFLGSFEVIYSFMGLEVKGLLSKRNGVVFKCVRDGVLSGERWSVLVEEEGELKVVSRFKTRPSIGEVENVLYNLMAINSTITKSAKFLKGLVSNVTGKK</sequence>
<reference evidence="2" key="2">
    <citation type="submission" date="2022-01" db="EMBL/GenBank/DDBJ databases">
        <authorList>
            <person name="Yamashiro T."/>
            <person name="Shiraishi A."/>
            <person name="Satake H."/>
            <person name="Nakayama K."/>
        </authorList>
    </citation>
    <scope>NUCLEOTIDE SEQUENCE</scope>
</reference>
<gene>
    <name evidence="2" type="ORF">Tco_0822635</name>
</gene>
<dbReference type="Pfam" id="PF09353">
    <property type="entry name" value="DUF1995"/>
    <property type="match status" value="1"/>
</dbReference>